<dbReference type="GO" id="GO:0032688">
    <property type="term" value="P:negative regulation of interferon-beta production"/>
    <property type="evidence" value="ECO:0007669"/>
    <property type="project" value="Ensembl"/>
</dbReference>
<evidence type="ECO:0000256" key="11">
    <source>
        <dbReference type="ARBA" id="ARBA00079491"/>
    </source>
</evidence>
<protein>
    <recommendedName>
        <fullName evidence="10">TRAF3-interacting protein 1</fullName>
    </recommendedName>
    <alternativeName>
        <fullName evidence="12">Intraflagellar transport protein 54 homolog</fullName>
    </alternativeName>
    <alternativeName>
        <fullName evidence="11">Microtubule-interacting protein associated with TRAF3</fullName>
    </alternativeName>
</protein>
<comment type="similarity">
    <text evidence="9">Belongs to the TRAF3IP1 family.</text>
</comment>
<dbReference type="GO" id="GO:0035869">
    <property type="term" value="C:ciliary transition zone"/>
    <property type="evidence" value="ECO:0007669"/>
    <property type="project" value="Ensembl"/>
</dbReference>
<dbReference type="InterPro" id="IPR041476">
    <property type="entry name" value="TRAF3IP1_C"/>
</dbReference>
<keyword evidence="8" id="KW-0966">Cell projection</keyword>
<dbReference type="Proteomes" id="UP000515126">
    <property type="component" value="Chromosome 1"/>
</dbReference>
<dbReference type="GO" id="GO:0035050">
    <property type="term" value="P:embryonic heart tube development"/>
    <property type="evidence" value="ECO:0007669"/>
    <property type="project" value="Ensembl"/>
</dbReference>
<dbReference type="InterPro" id="IPR018799">
    <property type="entry name" value="TRAF3IP1"/>
</dbReference>
<feature type="compositionally biased region" description="Basic and acidic residues" evidence="13">
    <location>
        <begin position="326"/>
        <end position="336"/>
    </location>
</feature>
<dbReference type="Pfam" id="PF10243">
    <property type="entry name" value="MIP-T3"/>
    <property type="match status" value="1"/>
</dbReference>
<dbReference type="GO" id="GO:0050687">
    <property type="term" value="P:negative regulation of defense response to virus"/>
    <property type="evidence" value="ECO:0007669"/>
    <property type="project" value="Ensembl"/>
</dbReference>
<dbReference type="PANTHER" id="PTHR31363:SF0">
    <property type="entry name" value="TRAF3-INTERACTING PROTEIN 1"/>
    <property type="match status" value="1"/>
</dbReference>
<dbReference type="Pfam" id="PF17749">
    <property type="entry name" value="MIP-T3_C"/>
    <property type="match status" value="1"/>
</dbReference>
<proteinExistence type="inferred from homology"/>
<dbReference type="GO" id="GO:0042733">
    <property type="term" value="P:embryonic digit morphogenesis"/>
    <property type="evidence" value="ECO:0007669"/>
    <property type="project" value="Ensembl"/>
</dbReference>
<comment type="subcellular location">
    <subcellularLocation>
        <location evidence="2">Cytoplasm</location>
        <location evidence="2">Cytoskeleton</location>
        <location evidence="2">Cilium axoneme</location>
    </subcellularLocation>
    <subcellularLocation>
        <location evidence="1">Cytoplasm</location>
        <location evidence="1">Cytoskeleton</location>
        <location evidence="1">Cilium basal body</location>
    </subcellularLocation>
</comment>
<dbReference type="GO" id="GO:0001650">
    <property type="term" value="C:fibrillar center"/>
    <property type="evidence" value="ECO:0007669"/>
    <property type="project" value="Ensembl"/>
</dbReference>
<dbReference type="Gene3D" id="1.10.418.50">
    <property type="entry name" value="Microtubule-binding protein MIP-T3"/>
    <property type="match status" value="1"/>
</dbReference>
<dbReference type="GO" id="GO:0036064">
    <property type="term" value="C:ciliary basal body"/>
    <property type="evidence" value="ECO:0007669"/>
    <property type="project" value="Ensembl"/>
</dbReference>
<dbReference type="GO" id="GO:0005930">
    <property type="term" value="C:axoneme"/>
    <property type="evidence" value="ECO:0007669"/>
    <property type="project" value="UniProtKB-SubCell"/>
</dbReference>
<feature type="compositionally biased region" description="Basic and acidic residues" evidence="13">
    <location>
        <begin position="153"/>
        <end position="306"/>
    </location>
</feature>
<dbReference type="GO" id="GO:0001738">
    <property type="term" value="P:morphogenesis of a polarized epithelium"/>
    <property type="evidence" value="ECO:0007669"/>
    <property type="project" value="Ensembl"/>
</dbReference>
<dbReference type="GO" id="GO:0008017">
    <property type="term" value="F:microtubule binding"/>
    <property type="evidence" value="ECO:0007669"/>
    <property type="project" value="InterPro"/>
</dbReference>
<dbReference type="GO" id="GO:0021904">
    <property type="term" value="P:dorsal/ventral neural tube patterning"/>
    <property type="evidence" value="ECO:0007669"/>
    <property type="project" value="Ensembl"/>
</dbReference>
<feature type="compositionally biased region" description="Basic and acidic residues" evidence="13">
    <location>
        <begin position="371"/>
        <end position="385"/>
    </location>
</feature>
<evidence type="ECO:0000256" key="5">
    <source>
        <dbReference type="ARBA" id="ARBA00023054"/>
    </source>
</evidence>
<dbReference type="GO" id="GO:0031076">
    <property type="term" value="P:embryonic camera-type eye development"/>
    <property type="evidence" value="ECO:0007669"/>
    <property type="project" value="Ensembl"/>
</dbReference>
<evidence type="ECO:0000256" key="9">
    <source>
        <dbReference type="ARBA" id="ARBA00043971"/>
    </source>
</evidence>
<evidence type="ECO:0000256" key="7">
    <source>
        <dbReference type="ARBA" id="ARBA00023212"/>
    </source>
</evidence>
<feature type="region of interest" description="Disordered" evidence="13">
    <location>
        <begin position="130"/>
        <end position="468"/>
    </location>
</feature>
<dbReference type="InterPro" id="IPR042576">
    <property type="entry name" value="TRAF3IP1_N_sf"/>
</dbReference>
<dbReference type="InterPro" id="IPR040468">
    <property type="entry name" value="TRAF3IP1_N"/>
</dbReference>
<evidence type="ECO:0000313" key="17">
    <source>
        <dbReference type="RefSeq" id="XP_021029204.1"/>
    </source>
</evidence>
<dbReference type="GO" id="GO:0051607">
    <property type="term" value="P:defense response to virus"/>
    <property type="evidence" value="ECO:0007669"/>
    <property type="project" value="Ensembl"/>
</dbReference>
<dbReference type="GO" id="GO:0097542">
    <property type="term" value="C:ciliary tip"/>
    <property type="evidence" value="ECO:0007669"/>
    <property type="project" value="Ensembl"/>
</dbReference>
<evidence type="ECO:0000256" key="10">
    <source>
        <dbReference type="ARBA" id="ARBA00070492"/>
    </source>
</evidence>
<sequence>MNAAVVRRTQEALGKVIRRPPLTEKLLNKPPFRYLHDIITEVIRITGFMKGLYTDAEMKSENVKDKDAKISFLQKAIDVVMMVSGEPLAAKPARIVAGHEPERTNELLQLIGKCCLSKLSSDEAVKRVLAGDKGDARGRAQRTSKAQEPNNKSGKEEESRTHKEDKRSSEAKERSTSAEHKQKEELKEDSKPREKERDKEKAKEADRDRHRDPDRDRNRDGEREKARARAKDRDRNNRDRDREAERDRRSEGGKEKERVKDRDRDRDRDRDKGKDRERRKSKNGEHTRDPDREKSRDADKPEKKADMAVGASRSSTLKPSKRRSKHSLEGRKEDNISAKILDSIVSGLNDEPDQETTTSEIDDNSASLWRESAEPEPAVKQKGDSPSDAEVEAGPTGQDKPEVTENAEVPSELPSSLRRIPRPGSARPAPPRVKRQESTEALVVDRSGSGKTVSSVIIDSQNSDNEDDEQFVVEAAPQLSEIADIDMVPSGELEDEEKHGGLVKKILETKKDYEKLQQSLKPGEKERSLIFESAWKKEKDIVSKEIEKLRVSIQTLCKSALPLGKIMDYIQEDVDAMQNELQLWHSENRQHAEALSQEQSITDSAVEPLKAELSELEQQIRDQQDKICAVKANILKNEEKIQKMVHSINLSSRR</sequence>
<dbReference type="FunFam" id="1.10.418.50:FF:000001">
    <property type="entry name" value="TRAF3-interacting protein 1 isoform X1"/>
    <property type="match status" value="1"/>
</dbReference>
<keyword evidence="4" id="KW-0970">Cilium biogenesis/degradation</keyword>
<keyword evidence="5" id="KW-0175">Coiled coil</keyword>
<evidence type="ECO:0000256" key="12">
    <source>
        <dbReference type="ARBA" id="ARBA00082455"/>
    </source>
</evidence>
<keyword evidence="6" id="KW-0969">Cilium</keyword>
<dbReference type="GO" id="GO:0060271">
    <property type="term" value="P:cilium assembly"/>
    <property type="evidence" value="ECO:0007669"/>
    <property type="project" value="Ensembl"/>
</dbReference>
<evidence type="ECO:0000259" key="15">
    <source>
        <dbReference type="Pfam" id="PF17749"/>
    </source>
</evidence>
<dbReference type="GeneID" id="110302788"/>
<evidence type="ECO:0000256" key="8">
    <source>
        <dbReference type="ARBA" id="ARBA00023273"/>
    </source>
</evidence>
<dbReference type="GO" id="GO:0005813">
    <property type="term" value="C:centrosome"/>
    <property type="evidence" value="ECO:0007669"/>
    <property type="project" value="Ensembl"/>
</dbReference>
<dbReference type="GO" id="GO:0042073">
    <property type="term" value="P:intraciliary transport"/>
    <property type="evidence" value="ECO:0007669"/>
    <property type="project" value="TreeGrafter"/>
</dbReference>
<dbReference type="GO" id="GO:0016604">
    <property type="term" value="C:nuclear body"/>
    <property type="evidence" value="ECO:0007669"/>
    <property type="project" value="Ensembl"/>
</dbReference>
<evidence type="ECO:0000256" key="3">
    <source>
        <dbReference type="ARBA" id="ARBA00022490"/>
    </source>
</evidence>
<dbReference type="GO" id="GO:0070507">
    <property type="term" value="P:regulation of microtubule cytoskeleton organization"/>
    <property type="evidence" value="ECO:0007669"/>
    <property type="project" value="Ensembl"/>
</dbReference>
<feature type="compositionally biased region" description="Polar residues" evidence="13">
    <location>
        <begin position="449"/>
        <end position="463"/>
    </location>
</feature>
<dbReference type="GO" id="GO:0045879">
    <property type="term" value="P:negative regulation of smoothened signaling pathway"/>
    <property type="evidence" value="ECO:0007669"/>
    <property type="project" value="Ensembl"/>
</dbReference>
<dbReference type="GO" id="GO:0097546">
    <property type="term" value="C:ciliary base"/>
    <property type="evidence" value="ECO:0007669"/>
    <property type="project" value="Ensembl"/>
</dbReference>
<dbReference type="GO" id="GO:0030992">
    <property type="term" value="C:intraciliary transport particle B"/>
    <property type="evidence" value="ECO:0007669"/>
    <property type="project" value="Ensembl"/>
</dbReference>
<dbReference type="GO" id="GO:0036342">
    <property type="term" value="P:post-anal tail morphogenesis"/>
    <property type="evidence" value="ECO:0007669"/>
    <property type="project" value="Ensembl"/>
</dbReference>
<dbReference type="PANTHER" id="PTHR31363">
    <property type="entry name" value="TRAF3-INTERACTING PROTEIN 1"/>
    <property type="match status" value="1"/>
</dbReference>
<evidence type="ECO:0000256" key="4">
    <source>
        <dbReference type="ARBA" id="ARBA00022794"/>
    </source>
</evidence>
<dbReference type="RefSeq" id="XP_021029204.1">
    <property type="nucleotide sequence ID" value="XM_021173545.1"/>
</dbReference>
<evidence type="ECO:0000256" key="1">
    <source>
        <dbReference type="ARBA" id="ARBA00004120"/>
    </source>
</evidence>
<dbReference type="CTD" id="26146"/>
<feature type="compositionally biased region" description="Polar residues" evidence="13">
    <location>
        <begin position="355"/>
        <end position="367"/>
    </location>
</feature>
<evidence type="ECO:0000256" key="13">
    <source>
        <dbReference type="SAM" id="MobiDB-lite"/>
    </source>
</evidence>
<accession>A0A6P5QH92</accession>
<reference evidence="17" key="1">
    <citation type="submission" date="2025-08" db="UniProtKB">
        <authorList>
            <consortium name="RefSeq"/>
        </authorList>
    </citation>
    <scope>IDENTIFICATION</scope>
</reference>
<feature type="domain" description="TRAF3-interacting protein 1 N-terminal" evidence="14">
    <location>
        <begin position="5"/>
        <end position="116"/>
    </location>
</feature>
<dbReference type="GO" id="GO:0001822">
    <property type="term" value="P:kidney development"/>
    <property type="evidence" value="ECO:0007669"/>
    <property type="project" value="Ensembl"/>
</dbReference>
<dbReference type="AlphaFoldDB" id="A0A6P5QH92"/>
<gene>
    <name evidence="17" type="primary">Traf3ip1</name>
</gene>
<feature type="compositionally biased region" description="Polar residues" evidence="13">
    <location>
        <begin position="141"/>
        <end position="152"/>
    </location>
</feature>
<keyword evidence="7" id="KW-0206">Cytoskeleton</keyword>
<keyword evidence="16" id="KW-1185">Reference proteome</keyword>
<name>A0A6P5QH92_MUSCR</name>
<evidence type="ECO:0000313" key="16">
    <source>
        <dbReference type="Proteomes" id="UP000515126"/>
    </source>
</evidence>
<evidence type="ECO:0000259" key="14">
    <source>
        <dbReference type="Pfam" id="PF10243"/>
    </source>
</evidence>
<evidence type="ECO:0000256" key="2">
    <source>
        <dbReference type="ARBA" id="ARBA00004430"/>
    </source>
</evidence>
<dbReference type="GO" id="GO:0031333">
    <property type="term" value="P:negative regulation of protein-containing complex assembly"/>
    <property type="evidence" value="ECO:0007669"/>
    <property type="project" value="Ensembl"/>
</dbReference>
<feature type="domain" description="TRAF3-interacting protein 1 C-terminal" evidence="15">
    <location>
        <begin position="494"/>
        <end position="648"/>
    </location>
</feature>
<organism evidence="16 17">
    <name type="scientific">Mus caroli</name>
    <name type="common">Ryukyu mouse</name>
    <name type="synonym">Ricefield mouse</name>
    <dbReference type="NCBI Taxonomy" id="10089"/>
    <lineage>
        <taxon>Eukaryota</taxon>
        <taxon>Metazoa</taxon>
        <taxon>Chordata</taxon>
        <taxon>Craniata</taxon>
        <taxon>Vertebrata</taxon>
        <taxon>Euteleostomi</taxon>
        <taxon>Mammalia</taxon>
        <taxon>Eutheria</taxon>
        <taxon>Euarchontoglires</taxon>
        <taxon>Glires</taxon>
        <taxon>Rodentia</taxon>
        <taxon>Myomorpha</taxon>
        <taxon>Muroidea</taxon>
        <taxon>Muridae</taxon>
        <taxon>Murinae</taxon>
        <taxon>Mus</taxon>
        <taxon>Mus</taxon>
    </lineage>
</organism>
<keyword evidence="3" id="KW-0963">Cytoplasm</keyword>
<evidence type="ECO:0000256" key="6">
    <source>
        <dbReference type="ARBA" id="ARBA00023069"/>
    </source>
</evidence>